<keyword evidence="1" id="KW-1133">Transmembrane helix</keyword>
<dbReference type="EMBL" id="JAUZMZ010000037">
    <property type="protein sequence ID" value="MEE2032257.1"/>
    <property type="molecule type" value="Genomic_DNA"/>
</dbReference>
<organism evidence="3 4">
    <name type="scientific">Rhodococcus chondri</name>
    <dbReference type="NCBI Taxonomy" id="3065941"/>
    <lineage>
        <taxon>Bacteria</taxon>
        <taxon>Bacillati</taxon>
        <taxon>Actinomycetota</taxon>
        <taxon>Actinomycetes</taxon>
        <taxon>Mycobacteriales</taxon>
        <taxon>Nocardiaceae</taxon>
        <taxon>Rhodococcus</taxon>
    </lineage>
</organism>
<evidence type="ECO:0000259" key="2">
    <source>
        <dbReference type="Pfam" id="PF10756"/>
    </source>
</evidence>
<feature type="transmembrane region" description="Helical" evidence="1">
    <location>
        <begin position="39"/>
        <end position="58"/>
    </location>
</feature>
<evidence type="ECO:0000256" key="1">
    <source>
        <dbReference type="SAM" id="Phobius"/>
    </source>
</evidence>
<feature type="domain" description="Low molecular weight protein antigen 6 PH" evidence="2">
    <location>
        <begin position="61"/>
        <end position="144"/>
    </location>
</feature>
<dbReference type="Pfam" id="PF10756">
    <property type="entry name" value="bPH_6"/>
    <property type="match status" value="1"/>
</dbReference>
<keyword evidence="1" id="KW-0812">Transmembrane</keyword>
<accession>A0ABU7JR91</accession>
<comment type="caution">
    <text evidence="3">The sequence shown here is derived from an EMBL/GenBank/DDBJ whole genome shotgun (WGS) entry which is preliminary data.</text>
</comment>
<protein>
    <submittedName>
        <fullName evidence="3">PH domain-containing protein</fullName>
    </submittedName>
</protein>
<reference evidence="3 4" key="1">
    <citation type="submission" date="2023-08" db="EMBL/GenBank/DDBJ databases">
        <authorList>
            <person name="Girao M."/>
            <person name="Carvalho M.F."/>
        </authorList>
    </citation>
    <scope>NUCLEOTIDE SEQUENCE [LARGE SCALE GENOMIC DNA]</scope>
    <source>
        <strain evidence="3 4">CC-R104</strain>
    </source>
</reference>
<gene>
    <name evidence="3" type="ORF">Q8814_09085</name>
</gene>
<dbReference type="RefSeq" id="WP_330151681.1">
    <property type="nucleotide sequence ID" value="NZ_JAUZMZ010000037.1"/>
</dbReference>
<evidence type="ECO:0000313" key="3">
    <source>
        <dbReference type="EMBL" id="MEE2032257.1"/>
    </source>
</evidence>
<dbReference type="InterPro" id="IPR019692">
    <property type="entry name" value="CFP-6_PH"/>
</dbReference>
<dbReference type="Proteomes" id="UP001331936">
    <property type="component" value="Unassembled WGS sequence"/>
</dbReference>
<keyword evidence="4" id="KW-1185">Reference proteome</keyword>
<keyword evidence="1" id="KW-0472">Membrane</keyword>
<sequence>MSTGTGLQWSTRPAAVAALAVGGAVLAVAATVVATDPAGRFLVGFAAVLALATAALALRQRPRLAVLPDATGIAVTRLTGRREYSRPELHRVRLVDYPRLGRRVPMLEIDIRDPHSGTEQLMIFGRWDLGADPRDVYDALAARGLAPDQTPS</sequence>
<proteinExistence type="predicted"/>
<evidence type="ECO:0000313" key="4">
    <source>
        <dbReference type="Proteomes" id="UP001331936"/>
    </source>
</evidence>
<name>A0ABU7JR91_9NOCA</name>